<dbReference type="CDD" id="cd08760">
    <property type="entry name" value="Cyt_b561_FRRS1_like"/>
    <property type="match status" value="1"/>
</dbReference>
<keyword evidence="18" id="KW-1185">Reference proteome</keyword>
<evidence type="ECO:0000256" key="9">
    <source>
        <dbReference type="ARBA" id="ARBA00023004"/>
    </source>
</evidence>
<evidence type="ECO:0000256" key="13">
    <source>
        <dbReference type="SAM" id="SignalP"/>
    </source>
</evidence>
<dbReference type="SMART" id="SM00664">
    <property type="entry name" value="DoH"/>
    <property type="match status" value="1"/>
</dbReference>
<evidence type="ECO:0008006" key="19">
    <source>
        <dbReference type="Google" id="ProtNLM"/>
    </source>
</evidence>
<keyword evidence="6 13" id="KW-0732">Signal</keyword>
<keyword evidence="4" id="KW-0813">Transport</keyword>
<dbReference type="InterPro" id="IPR006593">
    <property type="entry name" value="Cyt_b561/ferric_Rdtase_TM"/>
</dbReference>
<dbReference type="PANTHER" id="PTHR23130">
    <property type="entry name" value="CYTOCHROME B561 AND DOMON DOMAIN-CONTAINING PROTEIN"/>
    <property type="match status" value="1"/>
</dbReference>
<evidence type="ECO:0000256" key="6">
    <source>
        <dbReference type="ARBA" id="ARBA00022729"/>
    </source>
</evidence>
<feature type="transmembrane region" description="Helical" evidence="12">
    <location>
        <begin position="384"/>
        <end position="403"/>
    </location>
</feature>
<evidence type="ECO:0000256" key="11">
    <source>
        <dbReference type="ARBA" id="ARBA00023180"/>
    </source>
</evidence>
<keyword evidence="8 12" id="KW-1133">Transmembrane helix</keyword>
<dbReference type="Pfam" id="PF03351">
    <property type="entry name" value="DOMON"/>
    <property type="match status" value="1"/>
</dbReference>
<keyword evidence="9" id="KW-0408">Iron</keyword>
<evidence type="ECO:0000313" key="17">
    <source>
        <dbReference type="EnsemblMetazoa" id="G17205.3:cds"/>
    </source>
</evidence>
<feature type="domain" description="Cytochrome b561" evidence="15">
    <location>
        <begin position="344"/>
        <end position="554"/>
    </location>
</feature>
<evidence type="ECO:0000259" key="14">
    <source>
        <dbReference type="PROSITE" id="PS50836"/>
    </source>
</evidence>
<dbReference type="SMART" id="SM00665">
    <property type="entry name" value="B561"/>
    <property type="match status" value="1"/>
</dbReference>
<proteinExistence type="inferred from homology"/>
<dbReference type="InterPro" id="IPR002861">
    <property type="entry name" value="Reeler_dom"/>
</dbReference>
<dbReference type="GO" id="GO:0016020">
    <property type="term" value="C:membrane"/>
    <property type="evidence" value="ECO:0007669"/>
    <property type="project" value="UniProtKB-SubCell"/>
</dbReference>
<evidence type="ECO:0000259" key="16">
    <source>
        <dbReference type="PROSITE" id="PS51019"/>
    </source>
</evidence>
<feature type="domain" description="DOMON" evidence="14">
    <location>
        <begin position="220"/>
        <end position="339"/>
    </location>
</feature>
<evidence type="ECO:0000256" key="10">
    <source>
        <dbReference type="ARBA" id="ARBA00023136"/>
    </source>
</evidence>
<comment type="similarity">
    <text evidence="3">Belongs to the FRRS1 family.</text>
</comment>
<dbReference type="AlphaFoldDB" id="A0A8W8J4G8"/>
<dbReference type="PROSITE" id="PS51019">
    <property type="entry name" value="REELIN"/>
    <property type="match status" value="1"/>
</dbReference>
<evidence type="ECO:0000256" key="12">
    <source>
        <dbReference type="SAM" id="Phobius"/>
    </source>
</evidence>
<dbReference type="Pfam" id="PF02014">
    <property type="entry name" value="Reeler"/>
    <property type="match status" value="1"/>
</dbReference>
<organism evidence="17 18">
    <name type="scientific">Magallana gigas</name>
    <name type="common">Pacific oyster</name>
    <name type="synonym">Crassostrea gigas</name>
    <dbReference type="NCBI Taxonomy" id="29159"/>
    <lineage>
        <taxon>Eukaryota</taxon>
        <taxon>Metazoa</taxon>
        <taxon>Spiralia</taxon>
        <taxon>Lophotrochozoa</taxon>
        <taxon>Mollusca</taxon>
        <taxon>Bivalvia</taxon>
        <taxon>Autobranchia</taxon>
        <taxon>Pteriomorphia</taxon>
        <taxon>Ostreida</taxon>
        <taxon>Ostreoidea</taxon>
        <taxon>Ostreidae</taxon>
        <taxon>Magallana</taxon>
    </lineage>
</organism>
<name>A0A8W8J4G8_MAGGI</name>
<feature type="chain" id="PRO_5036455336" description="Ferric-chelate reductase 1" evidence="13">
    <location>
        <begin position="33"/>
        <end position="608"/>
    </location>
</feature>
<comment type="cofactor">
    <cofactor evidence="1">
        <name>heme b</name>
        <dbReference type="ChEBI" id="CHEBI:60344"/>
    </cofactor>
</comment>
<keyword evidence="10 12" id="KW-0472">Membrane</keyword>
<dbReference type="EnsemblMetazoa" id="G17205.3">
    <property type="protein sequence ID" value="G17205.3:cds"/>
    <property type="gene ID" value="G17205"/>
</dbReference>
<feature type="signal peptide" evidence="13">
    <location>
        <begin position="1"/>
        <end position="32"/>
    </location>
</feature>
<dbReference type="PROSITE" id="PS51257">
    <property type="entry name" value="PROKAR_LIPOPROTEIN"/>
    <property type="match status" value="1"/>
</dbReference>
<feature type="transmembrane region" description="Helical" evidence="12">
    <location>
        <begin position="526"/>
        <end position="544"/>
    </location>
</feature>
<reference evidence="17" key="1">
    <citation type="submission" date="2022-08" db="UniProtKB">
        <authorList>
            <consortium name="EnsemblMetazoa"/>
        </authorList>
    </citation>
    <scope>IDENTIFICATION</scope>
    <source>
        <strain evidence="17">05x7-T-G4-1.051#20</strain>
    </source>
</reference>
<feature type="domain" description="Reelin" evidence="16">
    <location>
        <begin position="23"/>
        <end position="191"/>
    </location>
</feature>
<dbReference type="Proteomes" id="UP000005408">
    <property type="component" value="Unassembled WGS sequence"/>
</dbReference>
<keyword evidence="7" id="KW-0249">Electron transport</keyword>
<evidence type="ECO:0000256" key="2">
    <source>
        <dbReference type="ARBA" id="ARBA00004141"/>
    </source>
</evidence>
<evidence type="ECO:0000256" key="4">
    <source>
        <dbReference type="ARBA" id="ARBA00022448"/>
    </source>
</evidence>
<evidence type="ECO:0000256" key="8">
    <source>
        <dbReference type="ARBA" id="ARBA00022989"/>
    </source>
</evidence>
<dbReference type="InterPro" id="IPR005018">
    <property type="entry name" value="DOMON_domain"/>
</dbReference>
<sequence>MWMLDRHRTHSVNKGKMLSVFLTLALICGCSCYPSGAPESACTTMTPSHGVPPQNTSSPYVIKFSSSNFSIDSNFTVTISSKDGNTSFKGFLVEVFTDQPTPNQLKEGEFKVPENAHPTCNGGATHSDAKEKHMIGLQWQPTTSFTGKVKFRATIVQAYKVIWENVKSEYLSVDYTAPSTSPSDVTTISHPISTTSESPSDLPRCEPGFGCFKACPLTTCESVVMWRRSGNCVDFKIVARLDRPNNRWVAIGFSPTGRMPKTSVIMCLVDNDKISVEEGINKGYSFGPLSNKTLGLTNISASVVDSVLRCTFTRQINISGSVESIYSLTKKYFLLLGDGPIIGGTPGQHEKTPVKSESRVDFLVNENVGSDDPSKTLYKLHGSLMILSWMFLSSVAIITARYYKSEWRGMMPCGVKVWFAIHRTMMSMVFIITTASFIIIFIQVGSLLQETEGDIYVRYHPALGITVMALCVANPIMAFFRCDPGHKYRHVFHYSHMVVGTAAQILSAITIYFGVNLEKSNTPEEASYIVIAYIITYVIIEVILECQKYYRRNEDETETQILLRSTSNVPQQKYQKHQVNSFKITVLTIHFVCMSMYCMVLIYFVATA</sequence>
<evidence type="ECO:0000256" key="3">
    <source>
        <dbReference type="ARBA" id="ARBA00009195"/>
    </source>
</evidence>
<dbReference type="InterPro" id="IPR042307">
    <property type="entry name" value="Reeler_sf"/>
</dbReference>
<dbReference type="PROSITE" id="PS50836">
    <property type="entry name" value="DOMON"/>
    <property type="match status" value="1"/>
</dbReference>
<accession>A0A8W8J4G8</accession>
<keyword evidence="11" id="KW-0325">Glycoprotein</keyword>
<dbReference type="CDD" id="cd08544">
    <property type="entry name" value="Reeler"/>
    <property type="match status" value="1"/>
</dbReference>
<evidence type="ECO:0000256" key="5">
    <source>
        <dbReference type="ARBA" id="ARBA00022692"/>
    </source>
</evidence>
<dbReference type="PROSITE" id="PS50939">
    <property type="entry name" value="CYTOCHROME_B561"/>
    <property type="match status" value="1"/>
</dbReference>
<feature type="transmembrane region" description="Helical" evidence="12">
    <location>
        <begin position="424"/>
        <end position="442"/>
    </location>
</feature>
<evidence type="ECO:0000313" key="18">
    <source>
        <dbReference type="Proteomes" id="UP000005408"/>
    </source>
</evidence>
<dbReference type="Gene3D" id="1.20.120.1770">
    <property type="match status" value="1"/>
</dbReference>
<dbReference type="PANTHER" id="PTHR23130:SF171">
    <property type="entry name" value="OS01G0895300 PROTEIN"/>
    <property type="match status" value="1"/>
</dbReference>
<keyword evidence="5 12" id="KW-0812">Transmembrane</keyword>
<evidence type="ECO:0000256" key="1">
    <source>
        <dbReference type="ARBA" id="ARBA00001970"/>
    </source>
</evidence>
<protein>
    <recommendedName>
        <fullName evidence="19">Ferric-chelate reductase 1</fullName>
    </recommendedName>
</protein>
<comment type="subcellular location">
    <subcellularLocation>
        <location evidence="2">Membrane</location>
        <topology evidence="2">Multi-pass membrane protein</topology>
    </subcellularLocation>
</comment>
<feature type="transmembrane region" description="Helical" evidence="12">
    <location>
        <begin position="584"/>
        <end position="606"/>
    </location>
</feature>
<dbReference type="Gene3D" id="2.60.40.4060">
    <property type="entry name" value="Reeler domain"/>
    <property type="match status" value="1"/>
</dbReference>
<feature type="transmembrane region" description="Helical" evidence="12">
    <location>
        <begin position="462"/>
        <end position="480"/>
    </location>
</feature>
<feature type="transmembrane region" description="Helical" evidence="12">
    <location>
        <begin position="492"/>
        <end position="514"/>
    </location>
</feature>
<evidence type="ECO:0000256" key="7">
    <source>
        <dbReference type="ARBA" id="ARBA00022982"/>
    </source>
</evidence>
<evidence type="ECO:0000259" key="15">
    <source>
        <dbReference type="PROSITE" id="PS50939"/>
    </source>
</evidence>